<reference evidence="3" key="1">
    <citation type="submission" date="2012-06" db="EMBL/GenBank/DDBJ databases">
        <title>The complete genome of Flexibacter litoralis DSM 6794.</title>
        <authorList>
            <person name="Lucas S."/>
            <person name="Copeland A."/>
            <person name="Lapidus A."/>
            <person name="Glavina del Rio T."/>
            <person name="Dalin E."/>
            <person name="Tice H."/>
            <person name="Bruce D."/>
            <person name="Goodwin L."/>
            <person name="Pitluck S."/>
            <person name="Peters L."/>
            <person name="Ovchinnikova G."/>
            <person name="Lu M."/>
            <person name="Kyrpides N."/>
            <person name="Mavromatis K."/>
            <person name="Ivanova N."/>
            <person name="Brettin T."/>
            <person name="Detter J.C."/>
            <person name="Han C."/>
            <person name="Larimer F."/>
            <person name="Land M."/>
            <person name="Hauser L."/>
            <person name="Markowitz V."/>
            <person name="Cheng J.-F."/>
            <person name="Hugenholtz P."/>
            <person name="Woyke T."/>
            <person name="Wu D."/>
            <person name="Spring S."/>
            <person name="Lang E."/>
            <person name="Kopitz M."/>
            <person name="Brambilla E."/>
            <person name="Klenk H.-P."/>
            <person name="Eisen J.A."/>
        </authorList>
    </citation>
    <scope>NUCLEOTIDE SEQUENCE [LARGE SCALE GENOMIC DNA]</scope>
    <source>
        <strain evidence="3">ATCC 23117 / DSM 6794 / NBRC 15988 / NCIMB 1366 / Sio-4</strain>
    </source>
</reference>
<evidence type="ECO:0000256" key="1">
    <source>
        <dbReference type="SAM" id="Phobius"/>
    </source>
</evidence>
<evidence type="ECO:0000313" key="3">
    <source>
        <dbReference type="Proteomes" id="UP000006054"/>
    </source>
</evidence>
<keyword evidence="1" id="KW-0812">Transmembrane</keyword>
<feature type="transmembrane region" description="Helical" evidence="1">
    <location>
        <begin position="6"/>
        <end position="26"/>
    </location>
</feature>
<accession>I4AHF2</accession>
<sequence precursor="true">MKNKIINSLLILVSIVALAFILKSYLKVKTYEGLRADCEVKYMDLQLEVSKSVNSRINDYAINQKNINKLNSFTSLNNSNNRDRHNIETAMILYPLDSIISTDLLGKNWLQNRDKIRSIFLKASKADDSLKFKDENNYIRYDLNEIFKKDKLTFFEWSGLLDISIYYKDVMKSRVGAFCMCFSIYSVVGIPSKQIVNIGDTVFIDWINYIDTDFIPQTYSMTSNYDNYLNFESGYHHCRMCGAKENTFLLQEYQIPFSEIKKNKKWRSVFYFRNDKLEQDSVVLERELEF</sequence>
<dbReference type="Proteomes" id="UP000006054">
    <property type="component" value="Chromosome"/>
</dbReference>
<dbReference type="KEGG" id="fli:Fleli_0933"/>
<keyword evidence="3" id="KW-1185">Reference proteome</keyword>
<dbReference type="HOGENOM" id="CLU_958941_0_0_10"/>
<dbReference type="STRING" id="880071.Fleli_0933"/>
<name>I4AHF2_BERLS</name>
<dbReference type="AlphaFoldDB" id="I4AHF2"/>
<evidence type="ECO:0000313" key="2">
    <source>
        <dbReference type="EMBL" id="AFM03387.1"/>
    </source>
</evidence>
<gene>
    <name evidence="2" type="ordered locus">Fleli_0933</name>
</gene>
<protein>
    <submittedName>
        <fullName evidence="2">Uncharacterized protein</fullName>
    </submittedName>
</protein>
<dbReference type="EMBL" id="CP003345">
    <property type="protein sequence ID" value="AFM03387.1"/>
    <property type="molecule type" value="Genomic_DNA"/>
</dbReference>
<keyword evidence="1" id="KW-1133">Transmembrane helix</keyword>
<organism evidence="2 3">
    <name type="scientific">Bernardetia litoralis (strain ATCC 23117 / DSM 6794 / NBRC 15988 / NCIMB 1366 / Fx l1 / Sio-4)</name>
    <name type="common">Flexibacter litoralis</name>
    <dbReference type="NCBI Taxonomy" id="880071"/>
    <lineage>
        <taxon>Bacteria</taxon>
        <taxon>Pseudomonadati</taxon>
        <taxon>Bacteroidota</taxon>
        <taxon>Cytophagia</taxon>
        <taxon>Cytophagales</taxon>
        <taxon>Bernardetiaceae</taxon>
        <taxon>Bernardetia</taxon>
    </lineage>
</organism>
<dbReference type="RefSeq" id="WP_014796845.1">
    <property type="nucleotide sequence ID" value="NC_018018.1"/>
</dbReference>
<keyword evidence="1" id="KW-0472">Membrane</keyword>
<proteinExistence type="predicted"/>